<accession>A0ABR4E9P4</accession>
<name>A0ABR4E9P4_9PEZI</name>
<sequence>MLGFVHFQVGETGRNKWLWKKLKAAHIFKCCQYEFDWGYIYNEIVYERKGRSLAKKITTEGPQPRGRRASRTQIGPKRDRAKFQRRILHVYQGTNEDGVAVYKTYHDRFLTSDAALE</sequence>
<evidence type="ECO:0000313" key="2">
    <source>
        <dbReference type="EMBL" id="KAL2279135.1"/>
    </source>
</evidence>
<keyword evidence="3" id="KW-1185">Reference proteome</keyword>
<proteinExistence type="predicted"/>
<comment type="caution">
    <text evidence="2">The sequence shown here is derived from an EMBL/GenBank/DDBJ whole genome shotgun (WGS) entry which is preliminary data.</text>
</comment>
<organism evidence="2 3">
    <name type="scientific">Diaporthe vaccinii</name>
    <dbReference type="NCBI Taxonomy" id="105482"/>
    <lineage>
        <taxon>Eukaryota</taxon>
        <taxon>Fungi</taxon>
        <taxon>Dikarya</taxon>
        <taxon>Ascomycota</taxon>
        <taxon>Pezizomycotina</taxon>
        <taxon>Sordariomycetes</taxon>
        <taxon>Sordariomycetidae</taxon>
        <taxon>Diaporthales</taxon>
        <taxon>Diaporthaceae</taxon>
        <taxon>Diaporthe</taxon>
        <taxon>Diaporthe eres species complex</taxon>
    </lineage>
</organism>
<protein>
    <submittedName>
        <fullName evidence="2">Uncharacterized protein</fullName>
    </submittedName>
</protein>
<reference evidence="2 3" key="1">
    <citation type="submission" date="2024-03" db="EMBL/GenBank/DDBJ databases">
        <title>A high-quality draft genome sequence of Diaporthe vaccinii, a causative agent of upright dieback and viscid rot disease in cranberry plants.</title>
        <authorList>
            <person name="Sarrasin M."/>
            <person name="Lang B.F."/>
            <person name="Burger G."/>
        </authorList>
    </citation>
    <scope>NUCLEOTIDE SEQUENCE [LARGE SCALE GENOMIC DNA]</scope>
    <source>
        <strain evidence="2 3">IS7</strain>
    </source>
</reference>
<dbReference type="Proteomes" id="UP001600888">
    <property type="component" value="Unassembled WGS sequence"/>
</dbReference>
<evidence type="ECO:0000256" key="1">
    <source>
        <dbReference type="SAM" id="MobiDB-lite"/>
    </source>
</evidence>
<dbReference type="EMBL" id="JBAWTH010000079">
    <property type="protein sequence ID" value="KAL2279135.1"/>
    <property type="molecule type" value="Genomic_DNA"/>
</dbReference>
<evidence type="ECO:0000313" key="3">
    <source>
        <dbReference type="Proteomes" id="UP001600888"/>
    </source>
</evidence>
<gene>
    <name evidence="2" type="ORF">FJTKL_13703</name>
</gene>
<feature type="region of interest" description="Disordered" evidence="1">
    <location>
        <begin position="56"/>
        <end position="80"/>
    </location>
</feature>